<dbReference type="PROSITE" id="PS00941">
    <property type="entry name" value="CARBOXYLESTERASE_B_2"/>
    <property type="match status" value="1"/>
</dbReference>
<evidence type="ECO:0000256" key="3">
    <source>
        <dbReference type="RuleBase" id="RU361235"/>
    </source>
</evidence>
<geneLocation type="plasmid" evidence="5 6">
    <name>pTTS12</name>
</geneLocation>
<evidence type="ECO:0000259" key="4">
    <source>
        <dbReference type="Pfam" id="PF00135"/>
    </source>
</evidence>
<dbReference type="Proteomes" id="UP000017753">
    <property type="component" value="Plasmid pTTS12"/>
</dbReference>
<protein>
    <recommendedName>
        <fullName evidence="3">Carboxylic ester hydrolase</fullName>
        <ecNumber evidence="3">3.1.1.-</ecNumber>
    </recommendedName>
</protein>
<dbReference type="EC" id="3.1.1.-" evidence="3"/>
<dbReference type="AlphaFoldDB" id="A0AA34S0V6"/>
<dbReference type="PROSITE" id="PS00122">
    <property type="entry name" value="CARBOXYLESTERASE_B_1"/>
    <property type="match status" value="1"/>
</dbReference>
<dbReference type="EMBL" id="CP009975">
    <property type="protein sequence ID" value="AJA17089.1"/>
    <property type="molecule type" value="Genomic_DNA"/>
</dbReference>
<dbReference type="Gene3D" id="3.40.50.1820">
    <property type="entry name" value="alpha/beta hydrolase"/>
    <property type="match status" value="1"/>
</dbReference>
<evidence type="ECO:0000313" key="6">
    <source>
        <dbReference type="Proteomes" id="UP000017753"/>
    </source>
</evidence>
<dbReference type="GO" id="GO:0016787">
    <property type="term" value="F:hydrolase activity"/>
    <property type="evidence" value="ECO:0007669"/>
    <property type="project" value="UniProtKB-KW"/>
</dbReference>
<dbReference type="InterPro" id="IPR029058">
    <property type="entry name" value="AB_hydrolase_fold"/>
</dbReference>
<gene>
    <name evidence="5" type="ORF">RPPX_27525</name>
</gene>
<evidence type="ECO:0000313" key="5">
    <source>
        <dbReference type="EMBL" id="AJA17089.1"/>
    </source>
</evidence>
<feature type="domain" description="Carboxylesterase type B" evidence="4">
    <location>
        <begin position="17"/>
        <end position="303"/>
    </location>
</feature>
<name>A0AA34S0V6_PSEPU</name>
<dbReference type="Pfam" id="PF00135">
    <property type="entry name" value="COesterase"/>
    <property type="match status" value="1"/>
</dbReference>
<keyword evidence="5" id="KW-0614">Plasmid</keyword>
<dbReference type="InterPro" id="IPR019826">
    <property type="entry name" value="Carboxylesterase_B_AS"/>
</dbReference>
<sequence length="529" mass="58392">MAPQYAGLLAPVPKHLHGEILGDEDCLTLNVFSPSWGRVDVPTGRALRPVMVWIHGGGNAVGTSASYDVLMNYAAESGIIVVSINYRLGILGWFCLHGFHDMPDYSQEELSGNFGTLDIICALRWVKDNVSVFGGDPENVTIFGESAGAQNVLTLLVSPLATGLFQRAIAQSPVAETYSIDEAVNLSQSPLSSLNNSSSKLIDDFIAASAGKHAETAHELSGRDRSETLMDFLRSLSVRELLGAFTPGSVGIYLSPRPVRDGVVIPREGLKETFACGEWNRVPVIIGSNRDEYRTFLADKPEHSRLLFGRMPILKNRKSYIAESNFLSSAWRAMHVDEIADAMVSGGHKDVWSYRFDWDEAPAIPFVRPDILLGAAHAMEMSFAFGDIKGEFDIFGVNTPFNKRGRRKLAKAMSGAWVSFAANGVPTISGSNGWRRHHESLFGSASLVFDSEKDGGIRMESLRATISDLKKQLLDACKFSPLQCCSIYARAFLWSPLFHRWGSREEFEALRTQHKCVESAEYFRPKMEI</sequence>
<organism evidence="5 6">
    <name type="scientific">Pseudomonas putida S12</name>
    <dbReference type="NCBI Taxonomy" id="1215087"/>
    <lineage>
        <taxon>Bacteria</taxon>
        <taxon>Pseudomonadati</taxon>
        <taxon>Pseudomonadota</taxon>
        <taxon>Gammaproteobacteria</taxon>
        <taxon>Pseudomonadales</taxon>
        <taxon>Pseudomonadaceae</taxon>
        <taxon>Pseudomonas</taxon>
    </lineage>
</organism>
<evidence type="ECO:0000256" key="1">
    <source>
        <dbReference type="ARBA" id="ARBA00005964"/>
    </source>
</evidence>
<evidence type="ECO:0000256" key="2">
    <source>
        <dbReference type="ARBA" id="ARBA00022801"/>
    </source>
</evidence>
<keyword evidence="2 3" id="KW-0378">Hydrolase</keyword>
<dbReference type="SUPFAM" id="SSF53474">
    <property type="entry name" value="alpha/beta-Hydrolases"/>
    <property type="match status" value="1"/>
</dbReference>
<reference evidence="5 6" key="1">
    <citation type="submission" date="2014-11" db="EMBL/GenBank/DDBJ databases">
        <title>Complete genome sequence of Pseudomonas putida S12 including megaplasmid pTTS12.</title>
        <authorList>
            <person name="Kuepper J."/>
            <person name="Ruijssenaars H.J."/>
            <person name="Blank L.M."/>
            <person name="de Winde J.H."/>
            <person name="Wierckx N."/>
        </authorList>
    </citation>
    <scope>NUCLEOTIDE SEQUENCE [LARGE SCALE GENOMIC DNA]</scope>
    <source>
        <strain evidence="5 6">S12</strain>
        <plasmid evidence="5 6">pTTS12</plasmid>
    </source>
</reference>
<comment type="similarity">
    <text evidence="1 3">Belongs to the type-B carboxylesterase/lipase family.</text>
</comment>
<accession>A0AA34S0V6</accession>
<proteinExistence type="inferred from homology"/>
<dbReference type="InterPro" id="IPR019819">
    <property type="entry name" value="Carboxylesterase_B_CS"/>
</dbReference>
<dbReference type="InterPro" id="IPR050309">
    <property type="entry name" value="Type-B_Carboxylest/Lipase"/>
</dbReference>
<dbReference type="InterPro" id="IPR002018">
    <property type="entry name" value="CarbesteraseB"/>
</dbReference>
<reference evidence="5 6" key="2">
    <citation type="submission" date="2014-11" db="EMBL/GenBank/DDBJ databases">
        <title>Draft genome sequence of the solvent-tolerant Pseudomonas putida S12 including megaplasmid pTTS12.</title>
        <authorList>
            <person name="Wierckx N."/>
            <person name="Nijkamp J."/>
            <person name="Ballerstedt H."/>
            <person name="Siezen R.J."/>
            <person name="Wels M."/>
            <person name="de Ridder D."/>
            <person name="de Winde J.H."/>
            <person name="Ruijssenaars H.J."/>
        </authorList>
    </citation>
    <scope>NUCLEOTIDE SEQUENCE [LARGE SCALE GENOMIC DNA]</scope>
    <source>
        <strain evidence="5 6">S12</strain>
        <plasmid evidence="5 6">pTTS12</plasmid>
    </source>
</reference>
<dbReference type="PANTHER" id="PTHR11559">
    <property type="entry name" value="CARBOXYLESTERASE"/>
    <property type="match status" value="1"/>
</dbReference>